<name>A0A644VXN1_9ZZZZ</name>
<evidence type="ECO:0000313" key="3">
    <source>
        <dbReference type="EMBL" id="MPL95900.1"/>
    </source>
</evidence>
<proteinExistence type="predicted"/>
<organism evidence="3">
    <name type="scientific">bioreactor metagenome</name>
    <dbReference type="NCBI Taxonomy" id="1076179"/>
    <lineage>
        <taxon>unclassified sequences</taxon>
        <taxon>metagenomes</taxon>
        <taxon>ecological metagenomes</taxon>
    </lineage>
</organism>
<dbReference type="InterPro" id="IPR026444">
    <property type="entry name" value="Secre_tail"/>
</dbReference>
<comment type="caution">
    <text evidence="3">The sequence shown here is derived from an EMBL/GenBank/DDBJ whole genome shotgun (WGS) entry which is preliminary data.</text>
</comment>
<dbReference type="Pfam" id="PF04231">
    <property type="entry name" value="Endonuclease_1"/>
    <property type="match status" value="1"/>
</dbReference>
<keyword evidence="1" id="KW-0540">Nuclease</keyword>
<dbReference type="EMBL" id="VSSQ01000486">
    <property type="protein sequence ID" value="MPL95900.1"/>
    <property type="molecule type" value="Genomic_DNA"/>
</dbReference>
<dbReference type="GO" id="GO:0016787">
    <property type="term" value="F:hydrolase activity"/>
    <property type="evidence" value="ECO:0007669"/>
    <property type="project" value="UniProtKB-KW"/>
</dbReference>
<protein>
    <submittedName>
        <fullName evidence="3">Uncharacterized protein</fullName>
    </submittedName>
</protein>
<dbReference type="InterPro" id="IPR044925">
    <property type="entry name" value="His-Me_finger_sf"/>
</dbReference>
<dbReference type="NCBIfam" id="TIGR04183">
    <property type="entry name" value="Por_Secre_tail"/>
    <property type="match status" value="1"/>
</dbReference>
<dbReference type="PANTHER" id="PTHR33607">
    <property type="entry name" value="ENDONUCLEASE-1"/>
    <property type="match status" value="1"/>
</dbReference>
<keyword evidence="2" id="KW-0378">Hydrolase</keyword>
<evidence type="ECO:0000256" key="2">
    <source>
        <dbReference type="ARBA" id="ARBA00022801"/>
    </source>
</evidence>
<dbReference type="PANTHER" id="PTHR33607:SF2">
    <property type="entry name" value="ENDONUCLEASE-1"/>
    <property type="match status" value="1"/>
</dbReference>
<evidence type="ECO:0000256" key="1">
    <source>
        <dbReference type="ARBA" id="ARBA00022722"/>
    </source>
</evidence>
<accession>A0A644VXN1</accession>
<gene>
    <name evidence="3" type="ORF">SDC9_42073</name>
</gene>
<reference evidence="3" key="1">
    <citation type="submission" date="2019-08" db="EMBL/GenBank/DDBJ databases">
        <authorList>
            <person name="Kucharzyk K."/>
            <person name="Murdoch R.W."/>
            <person name="Higgins S."/>
            <person name="Loffler F."/>
        </authorList>
    </citation>
    <scope>NUCLEOTIDE SEQUENCE</scope>
</reference>
<sequence length="685" mass="75007">MVKHFLVSIFLLISLTLMAQPDPAYYESAIGKSDKALKTALYNIIKVGNRLSYGSGSNSTWAGFEKSDLHPNGYVWDMYSNNKVYFPGNGQAAAGMNIEHSVAKSWWGGGKNDAYKDLYHLNPSNIQANSARGSYPMGINNGGTFNNTVIKVGKNTFGTEYSGLCFEPLDEYKGDFARAYLYMFTCYENLSWTGTSAPTMIKSGETWPMLKPWAKELLVSWSRQDPVSEKEINRANAIYEFQRNRNPYIDYPELVEHLWGDKVGQPFSTGDVEYSYLSMPTAGYQVNFGTVAYQHTTTAEISIKGHNLNGDLTLSISGENMEQFSLPANKISKEDAENGFILQVTYNASATGNHNAVLAISGGGITTKSIALKAVSSDNFMAIHATEVSHKAFTANWTISAGATGYELDVYTINSSNENETIELVAEGFSANKLPGGWASTGGVYYFPTDQVDGVIRLASGSQDGAVTIPGLDLSKGEVVLSVVAQRYGSDSNANLTVKLNGNTLDTWLTGKEFETFSVNLPQSQIESTITLSASKNQRVYVDSVNISSEGEALVKTSIEGYPVRLGNILSYQVSNLNENNLYYYDVIPLGNSAAISNRIEVKTSVFNNVDNTKDKGIYAVPTSGGVVIYNLENKSWIEVYNMIGECIFTSHTSDNFALIPLSERGIYIVKTNALKKSESLKILF</sequence>
<dbReference type="InterPro" id="IPR007346">
    <property type="entry name" value="Endonuclease-I"/>
</dbReference>
<dbReference type="SUPFAM" id="SSF54060">
    <property type="entry name" value="His-Me finger endonucleases"/>
    <property type="match status" value="1"/>
</dbReference>
<dbReference type="AlphaFoldDB" id="A0A644VXN1"/>
<dbReference type="GO" id="GO:0004518">
    <property type="term" value="F:nuclease activity"/>
    <property type="evidence" value="ECO:0007669"/>
    <property type="project" value="UniProtKB-KW"/>
</dbReference>